<evidence type="ECO:0000256" key="5">
    <source>
        <dbReference type="ARBA" id="ARBA00023136"/>
    </source>
</evidence>
<comment type="caution">
    <text evidence="8">The sequence shown here is derived from an EMBL/GenBank/DDBJ whole genome shotgun (WGS) entry which is preliminary data.</text>
</comment>
<dbReference type="PANTHER" id="PTHR38459">
    <property type="entry name" value="PROPHAGE BACTOPRENOL-LINKED GLUCOSE TRANSLOCASE HOMOLOG"/>
    <property type="match status" value="1"/>
</dbReference>
<keyword evidence="3 6" id="KW-0812">Transmembrane</keyword>
<dbReference type="InterPro" id="IPR007267">
    <property type="entry name" value="GtrA_DPMS_TM"/>
</dbReference>
<feature type="transmembrane region" description="Helical" evidence="6">
    <location>
        <begin position="101"/>
        <end position="124"/>
    </location>
</feature>
<dbReference type="Proteomes" id="UP001529369">
    <property type="component" value="Unassembled WGS sequence"/>
</dbReference>
<comment type="similarity">
    <text evidence="2">Belongs to the GtrA family.</text>
</comment>
<evidence type="ECO:0000313" key="8">
    <source>
        <dbReference type="EMBL" id="MDN3565246.1"/>
    </source>
</evidence>
<protein>
    <submittedName>
        <fullName evidence="8">GtrA family protein</fullName>
    </submittedName>
</protein>
<dbReference type="Pfam" id="PF04138">
    <property type="entry name" value="GtrA_DPMS_TM"/>
    <property type="match status" value="1"/>
</dbReference>
<evidence type="ECO:0000313" key="9">
    <source>
        <dbReference type="Proteomes" id="UP001529369"/>
    </source>
</evidence>
<evidence type="ECO:0000256" key="4">
    <source>
        <dbReference type="ARBA" id="ARBA00022989"/>
    </source>
</evidence>
<feature type="transmembrane region" description="Helical" evidence="6">
    <location>
        <begin position="63"/>
        <end position="80"/>
    </location>
</feature>
<keyword evidence="5 6" id="KW-0472">Membrane</keyword>
<dbReference type="RefSeq" id="WP_290317061.1">
    <property type="nucleotide sequence ID" value="NZ_JAUFPN010000142.1"/>
</dbReference>
<evidence type="ECO:0000259" key="7">
    <source>
        <dbReference type="Pfam" id="PF04138"/>
    </source>
</evidence>
<evidence type="ECO:0000256" key="3">
    <source>
        <dbReference type="ARBA" id="ARBA00022692"/>
    </source>
</evidence>
<keyword evidence="4 6" id="KW-1133">Transmembrane helix</keyword>
<evidence type="ECO:0000256" key="2">
    <source>
        <dbReference type="ARBA" id="ARBA00009399"/>
    </source>
</evidence>
<dbReference type="PANTHER" id="PTHR38459:SF1">
    <property type="entry name" value="PROPHAGE BACTOPRENOL-LINKED GLUCOSE TRANSLOCASE HOMOLOG"/>
    <property type="match status" value="1"/>
</dbReference>
<feature type="domain" description="GtrA/DPMS transmembrane" evidence="7">
    <location>
        <begin position="36"/>
        <end position="157"/>
    </location>
</feature>
<name>A0ABT8A738_9PROT</name>
<accession>A0ABT8A738</accession>
<feature type="transmembrane region" description="Helical" evidence="6">
    <location>
        <begin position="34"/>
        <end position="57"/>
    </location>
</feature>
<sequence length="163" mass="16924">MTAATSGIVTPTQGPRTALARWLSPSARRMGRELLRFGVVGVAGFVVDAGVLVAGIALGTGPWFGRVLSYLAAASTTFALNRAWTFRDAARPAGRAAARQWGLFLLVNLLGFACNYGTYAALLASVPLVAAHPVLGVAAGSLAGLLGNFLLARRFVFSDSKTS</sequence>
<dbReference type="InterPro" id="IPR051401">
    <property type="entry name" value="GtrA_CellWall_Glycosyl"/>
</dbReference>
<proteinExistence type="inferred from homology"/>
<gene>
    <name evidence="8" type="ORF">QWZ14_12820</name>
</gene>
<evidence type="ECO:0000256" key="6">
    <source>
        <dbReference type="SAM" id="Phobius"/>
    </source>
</evidence>
<reference evidence="9" key="1">
    <citation type="journal article" date="2019" name="Int. J. Syst. Evol. Microbiol.">
        <title>The Global Catalogue of Microorganisms (GCM) 10K type strain sequencing project: providing services to taxonomists for standard genome sequencing and annotation.</title>
        <authorList>
            <consortium name="The Broad Institute Genomics Platform"/>
            <consortium name="The Broad Institute Genome Sequencing Center for Infectious Disease"/>
            <person name="Wu L."/>
            <person name="Ma J."/>
        </authorList>
    </citation>
    <scope>NUCLEOTIDE SEQUENCE [LARGE SCALE GENOMIC DNA]</scope>
    <source>
        <strain evidence="9">CECT 7131</strain>
    </source>
</reference>
<comment type="subcellular location">
    <subcellularLocation>
        <location evidence="1">Membrane</location>
        <topology evidence="1">Multi-pass membrane protein</topology>
    </subcellularLocation>
</comment>
<dbReference type="EMBL" id="JAUFPN010000142">
    <property type="protein sequence ID" value="MDN3565246.1"/>
    <property type="molecule type" value="Genomic_DNA"/>
</dbReference>
<keyword evidence="9" id="KW-1185">Reference proteome</keyword>
<evidence type="ECO:0000256" key="1">
    <source>
        <dbReference type="ARBA" id="ARBA00004141"/>
    </source>
</evidence>
<organism evidence="8 9">
    <name type="scientific">Paeniroseomonas aquatica</name>
    <dbReference type="NCBI Taxonomy" id="373043"/>
    <lineage>
        <taxon>Bacteria</taxon>
        <taxon>Pseudomonadati</taxon>
        <taxon>Pseudomonadota</taxon>
        <taxon>Alphaproteobacteria</taxon>
        <taxon>Acetobacterales</taxon>
        <taxon>Acetobacteraceae</taxon>
        <taxon>Paeniroseomonas</taxon>
    </lineage>
</organism>
<feature type="transmembrane region" description="Helical" evidence="6">
    <location>
        <begin position="130"/>
        <end position="151"/>
    </location>
</feature>